<dbReference type="Proteomes" id="UP000192132">
    <property type="component" value="Unassembled WGS sequence"/>
</dbReference>
<proteinExistence type="predicted"/>
<evidence type="ECO:0000313" key="2">
    <source>
        <dbReference type="Proteomes" id="UP000192132"/>
    </source>
</evidence>
<reference evidence="1 2" key="1">
    <citation type="submission" date="2016-10" db="EMBL/GenBank/DDBJ databases">
        <title>Draft Genome sequence of Alkanindiges sp. strain H1.</title>
        <authorList>
            <person name="Subhash Y."/>
            <person name="Lee S."/>
        </authorList>
    </citation>
    <scope>NUCLEOTIDE SEQUENCE [LARGE SCALE GENOMIC DNA]</scope>
    <source>
        <strain evidence="1 2">H1</strain>
    </source>
</reference>
<dbReference type="STRING" id="1907941.BKE30_04530"/>
<comment type="caution">
    <text evidence="1">The sequence shown here is derived from an EMBL/GenBank/DDBJ whole genome shotgun (WGS) entry which is preliminary data.</text>
</comment>
<sequence>MRALLKSDFVPSADPEKPYLSIFANTDKAVSGLRCVLHYGKDSRHTECMPYKIMIGDDAYACQSLNEVNDFLKRFTKKSYSHVLTIYWPEIDEVQFKQLRVQCLDITPKEINSIMQAHYPDIIDWELSHLIDFQQKLNSPDYLNVNRCIFV</sequence>
<keyword evidence="2" id="KW-1185">Reference proteome</keyword>
<dbReference type="AlphaFoldDB" id="A0A1S8CW68"/>
<organism evidence="1 2">
    <name type="scientific">Alkanindiges hydrocarboniclasticus</name>
    <dbReference type="NCBI Taxonomy" id="1907941"/>
    <lineage>
        <taxon>Bacteria</taxon>
        <taxon>Pseudomonadati</taxon>
        <taxon>Pseudomonadota</taxon>
        <taxon>Gammaproteobacteria</taxon>
        <taxon>Moraxellales</taxon>
        <taxon>Moraxellaceae</taxon>
        <taxon>Alkanindiges</taxon>
    </lineage>
</organism>
<evidence type="ECO:0000313" key="1">
    <source>
        <dbReference type="EMBL" id="ONG41426.1"/>
    </source>
</evidence>
<protein>
    <submittedName>
        <fullName evidence="1">Uncharacterized protein</fullName>
    </submittedName>
</protein>
<dbReference type="EMBL" id="MLCN01000009">
    <property type="protein sequence ID" value="ONG41426.1"/>
    <property type="molecule type" value="Genomic_DNA"/>
</dbReference>
<dbReference type="RefSeq" id="WP_076877477.1">
    <property type="nucleotide sequence ID" value="NZ_MLCN01000009.1"/>
</dbReference>
<accession>A0A1S8CW68</accession>
<name>A0A1S8CW68_9GAMM</name>
<gene>
    <name evidence="1" type="ORF">BKE30_04530</name>
</gene>